<accession>A0ABP5EI55</accession>
<sequence length="83" mass="9855">MQWLVLRPDENDCVREKVFGGAIVEIVVPQVNRKSLWQFDIVQLADELYGQGRAVPEEFVECVVKGRRHDRKVRKRPSFRERF</sequence>
<evidence type="ECO:0000313" key="1">
    <source>
        <dbReference type="EMBL" id="GAA1996622.1"/>
    </source>
</evidence>
<name>A0ABP5EI55_9ACTN</name>
<comment type="caution">
    <text evidence="1">The sequence shown here is derived from an EMBL/GenBank/DDBJ whole genome shotgun (WGS) entry which is preliminary data.</text>
</comment>
<gene>
    <name evidence="1" type="ORF">GCM10009799_24360</name>
</gene>
<proteinExistence type="predicted"/>
<dbReference type="EMBL" id="BAAAPC010000009">
    <property type="protein sequence ID" value="GAA1996622.1"/>
    <property type="molecule type" value="Genomic_DNA"/>
</dbReference>
<dbReference type="Proteomes" id="UP001501585">
    <property type="component" value="Unassembled WGS sequence"/>
</dbReference>
<dbReference type="RefSeq" id="WP_415840693.1">
    <property type="nucleotide sequence ID" value="NZ_CBCSIT010000047.1"/>
</dbReference>
<protein>
    <submittedName>
        <fullName evidence="1">Uncharacterized protein</fullName>
    </submittedName>
</protein>
<reference evidence="2" key="1">
    <citation type="journal article" date="2019" name="Int. J. Syst. Evol. Microbiol.">
        <title>The Global Catalogue of Microorganisms (GCM) 10K type strain sequencing project: providing services to taxonomists for standard genome sequencing and annotation.</title>
        <authorList>
            <consortium name="The Broad Institute Genomics Platform"/>
            <consortium name="The Broad Institute Genome Sequencing Center for Infectious Disease"/>
            <person name="Wu L."/>
            <person name="Ma J."/>
        </authorList>
    </citation>
    <scope>NUCLEOTIDE SEQUENCE [LARGE SCALE GENOMIC DNA]</scope>
    <source>
        <strain evidence="2">JCM 15313</strain>
    </source>
</reference>
<evidence type="ECO:0000313" key="2">
    <source>
        <dbReference type="Proteomes" id="UP001501585"/>
    </source>
</evidence>
<organism evidence="1 2">
    <name type="scientific">Nocardiopsis rhodophaea</name>
    <dbReference type="NCBI Taxonomy" id="280238"/>
    <lineage>
        <taxon>Bacteria</taxon>
        <taxon>Bacillati</taxon>
        <taxon>Actinomycetota</taxon>
        <taxon>Actinomycetes</taxon>
        <taxon>Streptosporangiales</taxon>
        <taxon>Nocardiopsidaceae</taxon>
        <taxon>Nocardiopsis</taxon>
    </lineage>
</organism>
<keyword evidence="2" id="KW-1185">Reference proteome</keyword>